<dbReference type="PATRIC" id="fig|1216932.3.peg.1037"/>
<evidence type="ECO:0000313" key="2">
    <source>
        <dbReference type="EMBL" id="CDM68211.1"/>
    </source>
</evidence>
<dbReference type="HOGENOM" id="CLU_131526_0_2_9"/>
<organism evidence="2 3">
    <name type="scientific">Clostridium bornimense</name>
    <dbReference type="NCBI Taxonomy" id="1216932"/>
    <lineage>
        <taxon>Bacteria</taxon>
        <taxon>Bacillati</taxon>
        <taxon>Bacillota</taxon>
        <taxon>Clostridia</taxon>
        <taxon>Eubacteriales</taxon>
        <taxon>Clostridiaceae</taxon>
        <taxon>Clostridium</taxon>
    </lineage>
</organism>
<dbReference type="eggNOG" id="COG3937">
    <property type="taxonomic scope" value="Bacteria"/>
</dbReference>
<sequence>MNNNMFSDGLKNILLVGIGAMATTTEKCKEIIDELVKKGEVTVEQGKVLNEELKRSIKEKKNEISDEKISEVLSEIKKMSPEEVEKLKNKLNSI</sequence>
<dbReference type="Proteomes" id="UP000019426">
    <property type="component" value="Chromosome M2/40_rep1"/>
</dbReference>
<evidence type="ECO:0000313" key="3">
    <source>
        <dbReference type="Proteomes" id="UP000019426"/>
    </source>
</evidence>
<dbReference type="AlphaFoldDB" id="W6RUA8"/>
<dbReference type="PANTHER" id="PTHR38664:SF1">
    <property type="entry name" value="SLR0058 PROTEIN"/>
    <property type="match status" value="1"/>
</dbReference>
<evidence type="ECO:0000256" key="1">
    <source>
        <dbReference type="SAM" id="Coils"/>
    </source>
</evidence>
<proteinExistence type="predicted"/>
<dbReference type="EMBL" id="HG917868">
    <property type="protein sequence ID" value="CDM68211.1"/>
    <property type="molecule type" value="Genomic_DNA"/>
</dbReference>
<protein>
    <recommendedName>
        <fullName evidence="4">Polyhydroxyalkanoate synthesis regulator phasin</fullName>
    </recommendedName>
</protein>
<dbReference type="OrthoDB" id="2134917at2"/>
<dbReference type="InterPro" id="IPR008769">
    <property type="entry name" value="PhaF_PhaI"/>
</dbReference>
<dbReference type="KEGG" id="clt:CM240_1047"/>
<evidence type="ECO:0008006" key="4">
    <source>
        <dbReference type="Google" id="ProtNLM"/>
    </source>
</evidence>
<feature type="coiled-coil region" evidence="1">
    <location>
        <begin position="43"/>
        <end position="70"/>
    </location>
</feature>
<gene>
    <name evidence="2" type="ORF">CM240_1047</name>
</gene>
<dbReference type="STRING" id="1216932.CM240_1047"/>
<name>W6RUA8_9CLOT</name>
<dbReference type="PANTHER" id="PTHR38664">
    <property type="entry name" value="SLR0058 PROTEIN"/>
    <property type="match status" value="1"/>
</dbReference>
<keyword evidence="1" id="KW-0175">Coiled coil</keyword>
<accession>W6RUA8</accession>
<reference evidence="2 3" key="1">
    <citation type="submission" date="2013-11" db="EMBL/GenBank/DDBJ databases">
        <title>Complete genome sequence of Clostridum sp. M2/40.</title>
        <authorList>
            <person name="Wibberg D."/>
            <person name="Puehler A."/>
            <person name="Schlueter A."/>
        </authorList>
    </citation>
    <scope>NUCLEOTIDE SEQUENCE [LARGE SCALE GENOMIC DNA]</scope>
    <source>
        <strain evidence="3">M2/40</strain>
    </source>
</reference>
<keyword evidence="3" id="KW-1185">Reference proteome</keyword>
<dbReference type="RefSeq" id="WP_044037113.1">
    <property type="nucleotide sequence ID" value="NZ_HG917868.1"/>
</dbReference>